<name>A0A183LIS8_9TREM</name>
<dbReference type="EMBL" id="UZAI01001096">
    <property type="protein sequence ID" value="VDO58878.1"/>
    <property type="molecule type" value="Genomic_DNA"/>
</dbReference>
<dbReference type="Proteomes" id="UP000277204">
    <property type="component" value="Unassembled WGS sequence"/>
</dbReference>
<evidence type="ECO:0000313" key="2">
    <source>
        <dbReference type="Proteomes" id="UP000277204"/>
    </source>
</evidence>
<proteinExistence type="predicted"/>
<dbReference type="AlphaFoldDB" id="A0A183LIS8"/>
<gene>
    <name evidence="1" type="ORF">SMRZ_LOCUS3703</name>
</gene>
<evidence type="ECO:0000313" key="1">
    <source>
        <dbReference type="EMBL" id="VDO58878.1"/>
    </source>
</evidence>
<keyword evidence="2" id="KW-1185">Reference proteome</keyword>
<organism evidence="1 2">
    <name type="scientific">Schistosoma margrebowiei</name>
    <dbReference type="NCBI Taxonomy" id="48269"/>
    <lineage>
        <taxon>Eukaryota</taxon>
        <taxon>Metazoa</taxon>
        <taxon>Spiralia</taxon>
        <taxon>Lophotrochozoa</taxon>
        <taxon>Platyhelminthes</taxon>
        <taxon>Trematoda</taxon>
        <taxon>Digenea</taxon>
        <taxon>Strigeidida</taxon>
        <taxon>Schistosomatoidea</taxon>
        <taxon>Schistosomatidae</taxon>
        <taxon>Schistosoma</taxon>
    </lineage>
</organism>
<sequence>MKLDDLDFLNDLDLLLHTQQRMQENTTSVAAASTAADLNIHKRKSRILQYNTTRTNPITINGDLEDVKTFTYMGSITDEHSGSDADVKE</sequence>
<protein>
    <submittedName>
        <fullName evidence="1">Uncharacterized protein</fullName>
    </submittedName>
</protein>
<reference evidence="1 2" key="1">
    <citation type="submission" date="2018-11" db="EMBL/GenBank/DDBJ databases">
        <authorList>
            <consortium name="Pathogen Informatics"/>
        </authorList>
    </citation>
    <scope>NUCLEOTIDE SEQUENCE [LARGE SCALE GENOMIC DNA]</scope>
    <source>
        <strain evidence="1 2">Zambia</strain>
    </source>
</reference>
<accession>A0A183LIS8</accession>